<dbReference type="InterPro" id="IPR000917">
    <property type="entry name" value="Sulfatase_N"/>
</dbReference>
<evidence type="ECO:0000259" key="9">
    <source>
        <dbReference type="Pfam" id="PF00884"/>
    </source>
</evidence>
<evidence type="ECO:0000256" key="5">
    <source>
        <dbReference type="ARBA" id="ARBA00022692"/>
    </source>
</evidence>
<dbReference type="EMBL" id="JAQQLE010000009">
    <property type="protein sequence ID" value="MDC7714688.1"/>
    <property type="molecule type" value="Genomic_DNA"/>
</dbReference>
<dbReference type="CDD" id="cd16017">
    <property type="entry name" value="LptA"/>
    <property type="match status" value="1"/>
</dbReference>
<accession>A0ABT5IQ90</accession>
<protein>
    <submittedName>
        <fullName evidence="11">Phosphoethanolamine--lipid A transferase</fullName>
    </submittedName>
</protein>
<dbReference type="Gene3D" id="3.40.720.10">
    <property type="entry name" value="Alkaline Phosphatase, subunit A"/>
    <property type="match status" value="1"/>
</dbReference>
<dbReference type="PANTHER" id="PTHR30443:SF0">
    <property type="entry name" value="PHOSPHOETHANOLAMINE TRANSFERASE EPTA"/>
    <property type="match status" value="1"/>
</dbReference>
<keyword evidence="6 8" id="KW-1133">Transmembrane helix</keyword>
<dbReference type="NCBIfam" id="NF028537">
    <property type="entry name" value="P_eth_NH2_trans"/>
    <property type="match status" value="1"/>
</dbReference>
<dbReference type="InterPro" id="IPR012549">
    <property type="entry name" value="EptA-like_N"/>
</dbReference>
<dbReference type="Pfam" id="PF08019">
    <property type="entry name" value="EptA_B_N"/>
    <property type="match status" value="1"/>
</dbReference>
<dbReference type="InterPro" id="IPR017850">
    <property type="entry name" value="Alkaline_phosphatase_core_sf"/>
</dbReference>
<name>A0ABT5IQ90_9NEIS</name>
<comment type="caution">
    <text evidence="11">The sequence shown here is derived from an EMBL/GenBank/DDBJ whole genome shotgun (WGS) entry which is preliminary data.</text>
</comment>
<dbReference type="InterPro" id="IPR040423">
    <property type="entry name" value="PEA_transferase"/>
</dbReference>
<gene>
    <name evidence="11" type="ORF">PQU96_11235</name>
</gene>
<keyword evidence="4 11" id="KW-0808">Transferase</keyword>
<feature type="transmembrane region" description="Helical" evidence="8">
    <location>
        <begin position="117"/>
        <end position="138"/>
    </location>
</feature>
<evidence type="ECO:0000313" key="12">
    <source>
        <dbReference type="Proteomes" id="UP001222030"/>
    </source>
</evidence>
<comment type="subcellular location">
    <subcellularLocation>
        <location evidence="1">Cell inner membrane</location>
        <topology evidence="1">Multi-pass membrane protein</topology>
    </subcellularLocation>
</comment>
<evidence type="ECO:0000256" key="1">
    <source>
        <dbReference type="ARBA" id="ARBA00004429"/>
    </source>
</evidence>
<keyword evidence="7 8" id="KW-0472">Membrane</keyword>
<dbReference type="GO" id="GO:0016740">
    <property type="term" value="F:transferase activity"/>
    <property type="evidence" value="ECO:0007669"/>
    <property type="project" value="UniProtKB-KW"/>
</dbReference>
<dbReference type="Proteomes" id="UP001222030">
    <property type="component" value="Unassembled WGS sequence"/>
</dbReference>
<dbReference type="InterPro" id="IPR058130">
    <property type="entry name" value="PEA_transf_C"/>
</dbReference>
<feature type="domain" description="Sulfatase N-terminal" evidence="9">
    <location>
        <begin position="233"/>
        <end position="521"/>
    </location>
</feature>
<organism evidence="11 12">
    <name type="scientific">Vogesella margarita</name>
    <dbReference type="NCBI Taxonomy" id="2984199"/>
    <lineage>
        <taxon>Bacteria</taxon>
        <taxon>Pseudomonadati</taxon>
        <taxon>Pseudomonadota</taxon>
        <taxon>Betaproteobacteria</taxon>
        <taxon>Neisseriales</taxon>
        <taxon>Chromobacteriaceae</taxon>
        <taxon>Vogesella</taxon>
    </lineage>
</organism>
<proteinExistence type="predicted"/>
<feature type="transmembrane region" description="Helical" evidence="8">
    <location>
        <begin position="75"/>
        <end position="97"/>
    </location>
</feature>
<evidence type="ECO:0000313" key="11">
    <source>
        <dbReference type="EMBL" id="MDC7714688.1"/>
    </source>
</evidence>
<evidence type="ECO:0000256" key="6">
    <source>
        <dbReference type="ARBA" id="ARBA00022989"/>
    </source>
</evidence>
<keyword evidence="12" id="KW-1185">Reference proteome</keyword>
<keyword evidence="2" id="KW-1003">Cell membrane</keyword>
<dbReference type="PANTHER" id="PTHR30443">
    <property type="entry name" value="INNER MEMBRANE PROTEIN"/>
    <property type="match status" value="1"/>
</dbReference>
<evidence type="ECO:0000256" key="2">
    <source>
        <dbReference type="ARBA" id="ARBA00022475"/>
    </source>
</evidence>
<evidence type="ECO:0000256" key="8">
    <source>
        <dbReference type="SAM" id="Phobius"/>
    </source>
</evidence>
<sequence length="542" mass="60780">MKPLFRPLRPEWLSLCVSLLFVVFFNWPFWQRLLAVLQPLDGHGIRMLGMAFVLVTAFFNLLLLLLVWPKIGKPLLTALLLTTAAVTYFMTQYGVLIDMNMVRNAMQTDGAEVRDLLTVKMALTVLLLGGLPSWWLWKTPLLFRAPLKEVGMRSVALLATAGVLVAVAMIGYQDFASLFRNHRELRFALTPTNYVQATSSYIKRATAKPQPLQRIALDARRVLATGSSKPRVLVLVVGETARADHFSLNGYARPTNPKLSQVAGLINYPDVWSCGTETAISVPCMFSSLPRDKFDAEQAKHRENLLDVLVRAGVKVNWRDNNSGCKEVCKRVVSSMLYDSTDPQYCTDGECRDDILLEGLAVKLQNLREDSVIVLHQKGSHGPAYYKRYPPAFERFKPVCRTSELQKCSQGDIVNAFDNTILYTDDFLSRVIATLQAAPEVAGSMIYLSDHGESLGESNLYLHAAPYLIAPDAQKHVPMVAWFSPLWQQRSGLDQACLQASSKQRYSQDNLFHSVLGLMQIHTTVYEKPLDMFATCRRAAEV</sequence>
<feature type="transmembrane region" description="Helical" evidence="8">
    <location>
        <begin position="12"/>
        <end position="30"/>
    </location>
</feature>
<keyword evidence="5 8" id="KW-0812">Transmembrane</keyword>
<keyword evidence="3" id="KW-0997">Cell inner membrane</keyword>
<feature type="transmembrane region" description="Helical" evidence="8">
    <location>
        <begin position="150"/>
        <end position="172"/>
    </location>
</feature>
<evidence type="ECO:0000256" key="7">
    <source>
        <dbReference type="ARBA" id="ARBA00023136"/>
    </source>
</evidence>
<reference evidence="11 12" key="1">
    <citation type="submission" date="2023-01" db="EMBL/GenBank/DDBJ databases">
        <title>Novel species of the genus Vogesella isolated from rivers.</title>
        <authorList>
            <person name="Lu H."/>
        </authorList>
    </citation>
    <scope>NUCLEOTIDE SEQUENCE [LARGE SCALE GENOMIC DNA]</scope>
    <source>
        <strain evidence="11 12">LYT5W</strain>
    </source>
</reference>
<dbReference type="Pfam" id="PF00884">
    <property type="entry name" value="Sulfatase"/>
    <property type="match status" value="1"/>
</dbReference>
<feature type="domain" description="Phosphoethanolamine transferase N-terminal" evidence="10">
    <location>
        <begin position="56"/>
        <end position="204"/>
    </location>
</feature>
<evidence type="ECO:0000256" key="4">
    <source>
        <dbReference type="ARBA" id="ARBA00022679"/>
    </source>
</evidence>
<dbReference type="SUPFAM" id="SSF53649">
    <property type="entry name" value="Alkaline phosphatase-like"/>
    <property type="match status" value="1"/>
</dbReference>
<evidence type="ECO:0000256" key="3">
    <source>
        <dbReference type="ARBA" id="ARBA00022519"/>
    </source>
</evidence>
<evidence type="ECO:0000259" key="10">
    <source>
        <dbReference type="Pfam" id="PF08019"/>
    </source>
</evidence>
<dbReference type="RefSeq" id="WP_272772420.1">
    <property type="nucleotide sequence ID" value="NZ_JAQQLE010000009.1"/>
</dbReference>
<feature type="transmembrane region" description="Helical" evidence="8">
    <location>
        <begin position="50"/>
        <end position="68"/>
    </location>
</feature>